<evidence type="ECO:0000256" key="3">
    <source>
        <dbReference type="ARBA" id="ARBA00022801"/>
    </source>
</evidence>
<dbReference type="Pfam" id="PF02065">
    <property type="entry name" value="Melibiase"/>
    <property type="match status" value="1"/>
</dbReference>
<dbReference type="InterPro" id="IPR038417">
    <property type="entry name" value="Alpga-gal_N_sf"/>
</dbReference>
<evidence type="ECO:0000256" key="7">
    <source>
        <dbReference type="PIRSR" id="PIRSR005536-2"/>
    </source>
</evidence>
<dbReference type="FunFam" id="3.20.20.70:FF:000118">
    <property type="entry name" value="Alpha-galactosidase"/>
    <property type="match status" value="1"/>
</dbReference>
<evidence type="ECO:0000259" key="9">
    <source>
        <dbReference type="Pfam" id="PF16875"/>
    </source>
</evidence>
<dbReference type="InterPro" id="IPR002252">
    <property type="entry name" value="Glyco_hydro_36"/>
</dbReference>
<dbReference type="AlphaFoldDB" id="A0A3Q9UZR1"/>
<dbReference type="Gene3D" id="2.70.98.60">
    <property type="entry name" value="alpha-galactosidase from lactobacil brevis"/>
    <property type="match status" value="1"/>
</dbReference>
<comment type="catalytic activity">
    <reaction evidence="1 5">
        <text>Hydrolysis of terminal, non-reducing alpha-D-galactose residues in alpha-D-galactosides, including galactose oligosaccharides, galactomannans and galactolipids.</text>
        <dbReference type="EC" id="3.2.1.22"/>
    </reaction>
</comment>
<sequence length="728" mass="78552">MQSPRVIHLVADDVSALLTQSGGDLPVLLHWGPRIDASDDDLAGFARTPERTGMDGGSDVPYEPGILPEHSFGWAGLPGLRVHREGAGWSPRLTVDAVSVDGEALAEGAVVQPGSAAVTVEAHDAQAGIGVVLEIVLSPAGLLRTRVSVRNDGTGHLEVIGADPALRIPTEAREILDFSGRWGTEKIPQRHPVVTGSHSRSSRRGRTGLDATTVVAIGTPGFDAADGKVWLCHVGIGGNHEHAVERGDGWLAFRGGELLLPGEVRLASGESYSSPWISGSFGHGLDAAAARFHAYLRGVSRSSLRPRPVTLNVWEAVYFEQDFATLAELADRAAALGVERYVLDDGWFLGRSDDRAGLGDWTPDPVSWPDGLLPLAEHVRGRGMEFGLWVEPEMINEDSDLARAHPDWILRAREELPPRFRFQQVLDLTNPDAFAHILGVLDGLVADLGVAYLKWDHNRDLIDAGHPATGTAAVHEQTLALYRLIDELRERHPELEIESCASGGGRVDLGILERTDRVHTSDNQDPLDRSRMLRWTGLLVPPEMLGSHVASPVNSVTGRTSDLHTRCAIAFLGHFGLEWDLRELDAEEKPVLAGWIAAYREHRGLIATGRVVGGGDSDPDAPSLRGVVATDGSEALYTLVTPALTADSRRRVRLPGLDPRARYRVEAARPGSLGPPWQSPRWLEATVPLDSDAPAPAYSGSLLGEAGLDLPTFHADRAIVLRLVRVDA</sequence>
<evidence type="ECO:0000256" key="5">
    <source>
        <dbReference type="PIRNR" id="PIRNR005536"/>
    </source>
</evidence>
<dbReference type="RefSeq" id="WP_127887603.1">
    <property type="nucleotide sequence ID" value="NZ_CP028137.1"/>
</dbReference>
<proteinExistence type="inferred from homology"/>
<evidence type="ECO:0000256" key="4">
    <source>
        <dbReference type="ARBA" id="ARBA00023295"/>
    </source>
</evidence>
<dbReference type="PANTHER" id="PTHR43053:SF3">
    <property type="entry name" value="ALPHA-GALACTOSIDASE C-RELATED"/>
    <property type="match status" value="1"/>
</dbReference>
<dbReference type="GO" id="GO:0004557">
    <property type="term" value="F:alpha-galactosidase activity"/>
    <property type="evidence" value="ECO:0007669"/>
    <property type="project" value="UniProtKB-UniRule"/>
</dbReference>
<evidence type="ECO:0000256" key="1">
    <source>
        <dbReference type="ARBA" id="ARBA00001255"/>
    </source>
</evidence>
<dbReference type="InterPro" id="IPR013780">
    <property type="entry name" value="Glyco_hydro_b"/>
</dbReference>
<gene>
    <name evidence="10" type="ORF">C1I64_13995</name>
</gene>
<dbReference type="PRINTS" id="PR00743">
    <property type="entry name" value="GLHYDRLASE36"/>
</dbReference>
<feature type="domain" description="Glycosyl hydrolase family 36 C-terminal" evidence="8">
    <location>
        <begin position="627"/>
        <end position="716"/>
    </location>
</feature>
<evidence type="ECO:0000313" key="11">
    <source>
        <dbReference type="Proteomes" id="UP000285317"/>
    </source>
</evidence>
<accession>A0A3Q9UZR1</accession>
<evidence type="ECO:0000256" key="6">
    <source>
        <dbReference type="PIRSR" id="PIRSR005536-1"/>
    </source>
</evidence>
<keyword evidence="4 5" id="KW-0326">Glycosidase</keyword>
<organism evidence="10 11">
    <name type="scientific">Rathayibacter festucae DSM 15932</name>
    <dbReference type="NCBI Taxonomy" id="1328866"/>
    <lineage>
        <taxon>Bacteria</taxon>
        <taxon>Bacillati</taxon>
        <taxon>Actinomycetota</taxon>
        <taxon>Actinomycetes</taxon>
        <taxon>Micrococcales</taxon>
        <taxon>Microbacteriaceae</taxon>
        <taxon>Rathayibacter</taxon>
    </lineage>
</organism>
<feature type="binding site" evidence="7">
    <location>
        <position position="522"/>
    </location>
    <ligand>
        <name>substrate</name>
    </ligand>
</feature>
<comment type="similarity">
    <text evidence="5">Belongs to the glycosyl hydrolase.</text>
</comment>
<dbReference type="EC" id="3.2.1.22" evidence="2 5"/>
<keyword evidence="3 5" id="KW-0378">Hydrolase</keyword>
<dbReference type="InterPro" id="IPR000111">
    <property type="entry name" value="Glyco_hydro_27/36_CS"/>
</dbReference>
<dbReference type="EMBL" id="CP028137">
    <property type="protein sequence ID" value="AZZ53038.1"/>
    <property type="molecule type" value="Genomic_DNA"/>
</dbReference>
<feature type="active site" description="Nucleophile" evidence="6">
    <location>
        <position position="456"/>
    </location>
</feature>
<dbReference type="InterPro" id="IPR013785">
    <property type="entry name" value="Aldolase_TIM"/>
</dbReference>
<feature type="binding site" evidence="7">
    <location>
        <begin position="344"/>
        <end position="345"/>
    </location>
    <ligand>
        <name>substrate</name>
    </ligand>
</feature>
<dbReference type="InterPro" id="IPR017853">
    <property type="entry name" value="GH"/>
</dbReference>
<dbReference type="SUPFAM" id="SSF51445">
    <property type="entry name" value="(Trans)glycosidases"/>
    <property type="match status" value="1"/>
</dbReference>
<dbReference type="PIRSF" id="PIRSF005536">
    <property type="entry name" value="Agal"/>
    <property type="match status" value="1"/>
</dbReference>
<dbReference type="InterPro" id="IPR031705">
    <property type="entry name" value="Glyco_hydro_36_C"/>
</dbReference>
<feature type="binding site" evidence="7">
    <location>
        <begin position="454"/>
        <end position="458"/>
    </location>
    <ligand>
        <name>substrate</name>
    </ligand>
</feature>
<evidence type="ECO:0000259" key="8">
    <source>
        <dbReference type="Pfam" id="PF16874"/>
    </source>
</evidence>
<feature type="binding site" evidence="7">
    <location>
        <position position="421"/>
    </location>
    <ligand>
        <name>substrate</name>
    </ligand>
</feature>
<dbReference type="Pfam" id="PF16874">
    <property type="entry name" value="Glyco_hydro_36C"/>
    <property type="match status" value="1"/>
</dbReference>
<feature type="binding site" evidence="7">
    <location>
        <position position="500"/>
    </location>
    <ligand>
        <name>substrate</name>
    </ligand>
</feature>
<feature type="domain" description="Glycosyl hydrolase family 36 N-terminal" evidence="9">
    <location>
        <begin position="25"/>
        <end position="267"/>
    </location>
</feature>
<dbReference type="InterPro" id="IPR031704">
    <property type="entry name" value="Glyco_hydro_36_N"/>
</dbReference>
<dbReference type="PROSITE" id="PS00512">
    <property type="entry name" value="ALPHA_GALACTOSIDASE"/>
    <property type="match status" value="1"/>
</dbReference>
<dbReference type="KEGG" id="rfs:C1I64_13995"/>
<evidence type="ECO:0000256" key="2">
    <source>
        <dbReference type="ARBA" id="ARBA00012755"/>
    </source>
</evidence>
<dbReference type="PANTHER" id="PTHR43053">
    <property type="entry name" value="GLYCOSIDASE FAMILY 31"/>
    <property type="match status" value="1"/>
</dbReference>
<protein>
    <recommendedName>
        <fullName evidence="2 5">Alpha-galactosidase</fullName>
        <ecNumber evidence="2 5">3.2.1.22</ecNumber>
    </recommendedName>
</protein>
<dbReference type="Gene3D" id="3.20.20.70">
    <property type="entry name" value="Aldolase class I"/>
    <property type="match status" value="1"/>
</dbReference>
<dbReference type="GO" id="GO:0016052">
    <property type="term" value="P:carbohydrate catabolic process"/>
    <property type="evidence" value="ECO:0007669"/>
    <property type="project" value="InterPro"/>
</dbReference>
<feature type="active site" description="Proton donor" evidence="6">
    <location>
        <position position="522"/>
    </location>
</feature>
<dbReference type="InterPro" id="IPR050985">
    <property type="entry name" value="Alpha-glycosidase_related"/>
</dbReference>
<feature type="binding site" evidence="7">
    <location>
        <position position="182"/>
    </location>
    <ligand>
        <name>substrate</name>
    </ligand>
</feature>
<dbReference type="CDD" id="cd14791">
    <property type="entry name" value="GH36"/>
    <property type="match status" value="1"/>
</dbReference>
<evidence type="ECO:0000313" key="10">
    <source>
        <dbReference type="EMBL" id="AZZ53038.1"/>
    </source>
</evidence>
<reference evidence="10 11" key="1">
    <citation type="submission" date="2018-03" db="EMBL/GenBank/DDBJ databases">
        <title>Bacteriophage NCPPB3778 and a type I-E CRISPR drive the evolution of the US Biological Select Agent, Rathayibacter toxicus.</title>
        <authorList>
            <person name="Davis E.W.II."/>
            <person name="Tabima J.F."/>
            <person name="Weisberg A.J."/>
            <person name="Dantas Lopes L."/>
            <person name="Wiseman M.S."/>
            <person name="Wiseman M.S."/>
            <person name="Pupko T."/>
            <person name="Belcher M.S."/>
            <person name="Sechler A.J."/>
            <person name="Tancos M.A."/>
            <person name="Schroeder B.K."/>
            <person name="Murray T.D."/>
            <person name="Luster D.G."/>
            <person name="Schneider W.L."/>
            <person name="Rogers E."/>
            <person name="Andreote F.D."/>
            <person name="Grunwald N.J."/>
            <person name="Putnam M.L."/>
            <person name="Chang J.H."/>
        </authorList>
    </citation>
    <scope>NUCLEOTIDE SEQUENCE [LARGE SCALE GENOMIC DNA]</scope>
    <source>
        <strain evidence="10 11">DSM 15932</strain>
    </source>
</reference>
<dbReference type="Gene3D" id="2.60.40.1180">
    <property type="entry name" value="Golgi alpha-mannosidase II"/>
    <property type="match status" value="1"/>
</dbReference>
<dbReference type="Proteomes" id="UP000285317">
    <property type="component" value="Chromosome"/>
</dbReference>
<dbReference type="Pfam" id="PF16875">
    <property type="entry name" value="Glyco_hydro_36N"/>
    <property type="match status" value="1"/>
</dbReference>
<name>A0A3Q9UZR1_9MICO</name>